<dbReference type="Gene3D" id="3.30.70.790">
    <property type="entry name" value="UreE, C-terminal domain"/>
    <property type="match status" value="1"/>
</dbReference>
<evidence type="ECO:0000313" key="2">
    <source>
        <dbReference type="EMBL" id="PSC04681.1"/>
    </source>
</evidence>
<evidence type="ECO:0000259" key="1">
    <source>
        <dbReference type="Pfam" id="PF09413"/>
    </source>
</evidence>
<accession>A0A2T1HSP0</accession>
<dbReference type="Pfam" id="PF09413">
    <property type="entry name" value="DUF2007"/>
    <property type="match status" value="1"/>
</dbReference>
<dbReference type="EMBL" id="PVZS01000012">
    <property type="protein sequence ID" value="PSC04681.1"/>
    <property type="molecule type" value="Genomic_DNA"/>
</dbReference>
<sequence>MREILRTNDLVLISLVEALLGGAEVPYFVADAHVSAMEGGIAAFPRRVLVPEDAERQARRILKDAGLGGELKPEGGHGL</sequence>
<dbReference type="OrthoDB" id="5297170at2"/>
<dbReference type="InterPro" id="IPR018551">
    <property type="entry name" value="DUF2007"/>
</dbReference>
<keyword evidence="3" id="KW-1185">Reference proteome</keyword>
<protein>
    <recommendedName>
        <fullName evidence="1">DUF2007 domain-containing protein</fullName>
    </recommendedName>
</protein>
<reference evidence="3" key="1">
    <citation type="submission" date="2018-03" db="EMBL/GenBank/DDBJ databases">
        <authorList>
            <person name="Sun L."/>
            <person name="Liu H."/>
            <person name="Chen W."/>
            <person name="Huang K."/>
            <person name="Liu W."/>
            <person name="Gao X."/>
        </authorList>
    </citation>
    <scope>NUCLEOTIDE SEQUENCE [LARGE SCALE GENOMIC DNA]</scope>
    <source>
        <strain evidence="3">SH9</strain>
    </source>
</reference>
<dbReference type="RefSeq" id="WP_106337425.1">
    <property type="nucleotide sequence ID" value="NZ_PVZS01000012.1"/>
</dbReference>
<dbReference type="SUPFAM" id="SSF54913">
    <property type="entry name" value="GlnB-like"/>
    <property type="match status" value="1"/>
</dbReference>
<name>A0A2T1HSP0_9HYPH</name>
<gene>
    <name evidence="2" type="ORF">SLNSH_13005</name>
</gene>
<comment type="caution">
    <text evidence="2">The sequence shown here is derived from an EMBL/GenBank/DDBJ whole genome shotgun (WGS) entry which is preliminary data.</text>
</comment>
<feature type="domain" description="DUF2007" evidence="1">
    <location>
        <begin position="1"/>
        <end position="65"/>
    </location>
</feature>
<dbReference type="InterPro" id="IPR011322">
    <property type="entry name" value="N-reg_PII-like_a/b"/>
</dbReference>
<dbReference type="Proteomes" id="UP000239772">
    <property type="component" value="Unassembled WGS sequence"/>
</dbReference>
<proteinExistence type="predicted"/>
<dbReference type="AlphaFoldDB" id="A0A2T1HSP0"/>
<organism evidence="2 3">
    <name type="scientific">Alsobacter soli</name>
    <dbReference type="NCBI Taxonomy" id="2109933"/>
    <lineage>
        <taxon>Bacteria</taxon>
        <taxon>Pseudomonadati</taxon>
        <taxon>Pseudomonadota</taxon>
        <taxon>Alphaproteobacteria</taxon>
        <taxon>Hyphomicrobiales</taxon>
        <taxon>Alsobacteraceae</taxon>
        <taxon>Alsobacter</taxon>
    </lineage>
</organism>
<evidence type="ECO:0000313" key="3">
    <source>
        <dbReference type="Proteomes" id="UP000239772"/>
    </source>
</evidence>